<accession>A0AA95K6Q9</accession>
<proteinExistence type="predicted"/>
<evidence type="ECO:0000259" key="1">
    <source>
        <dbReference type="Pfam" id="PF22479"/>
    </source>
</evidence>
<dbReference type="EMBL" id="CP123504">
    <property type="protein sequence ID" value="WGM02540.1"/>
    <property type="molecule type" value="Genomic_DNA"/>
</dbReference>
<evidence type="ECO:0000313" key="2">
    <source>
        <dbReference type="EMBL" id="WGM02540.1"/>
    </source>
</evidence>
<dbReference type="Proteomes" id="UP001177595">
    <property type="component" value="Chromosome"/>
</dbReference>
<sequence>MEINEIPLTPTNQQFTIKLSDTVWQFRLIWGDSAGWVLDMLTVDNQPVIQGIPLIAGENLLAQYSHLIPEGKLVLLSDEENDINSDTLGTTVKMYWITD</sequence>
<dbReference type="InterPro" id="IPR054252">
    <property type="entry name" value="Pam3_gp18"/>
</dbReference>
<dbReference type="RefSeq" id="WP_280625734.1">
    <property type="nucleotide sequence ID" value="NZ_CP123504.1"/>
</dbReference>
<dbReference type="AlphaFoldDB" id="A0AA95K6Q9"/>
<evidence type="ECO:0000313" key="3">
    <source>
        <dbReference type="Proteomes" id="UP001177595"/>
    </source>
</evidence>
<feature type="domain" description="Cyanophage baseplate Pam3 plug gp18" evidence="1">
    <location>
        <begin position="4"/>
        <end position="98"/>
    </location>
</feature>
<reference evidence="2" key="1">
    <citation type="submission" date="2023-04" db="EMBL/GenBank/DDBJ databases">
        <title>Genome dynamics across the evolutionary transition to endosymbiosis.</title>
        <authorList>
            <person name="Siozios S."/>
            <person name="Nadal-Jimenez P."/>
            <person name="Azagi T."/>
            <person name="Sprong H."/>
            <person name="Frost C.L."/>
            <person name="Parratt S.R."/>
            <person name="Taylor G."/>
            <person name="Brettell L."/>
            <person name="Lew K.C."/>
            <person name="Croft L."/>
            <person name="King K.C."/>
            <person name="Brockhurst M.A."/>
            <person name="Hypsa V."/>
            <person name="Novakova E."/>
            <person name="Darby A.C."/>
            <person name="Hurst G.D.D."/>
        </authorList>
    </citation>
    <scope>NUCLEOTIDE SEQUENCE</scope>
    <source>
        <strain evidence="2">APv</strain>
    </source>
</reference>
<name>A0AA95K6Q9_9GAMM</name>
<dbReference type="Pfam" id="PF22479">
    <property type="entry name" value="Pam3_gp18"/>
    <property type="match status" value="1"/>
</dbReference>
<organism evidence="2 3">
    <name type="scientific">Arsenophonus nasoniae</name>
    <name type="common">son-killer infecting Nasonia vitripennis</name>
    <dbReference type="NCBI Taxonomy" id="638"/>
    <lineage>
        <taxon>Bacteria</taxon>
        <taxon>Pseudomonadati</taxon>
        <taxon>Pseudomonadota</taxon>
        <taxon>Gammaproteobacteria</taxon>
        <taxon>Enterobacterales</taxon>
        <taxon>Morganellaceae</taxon>
        <taxon>Arsenophonus</taxon>
    </lineage>
</organism>
<gene>
    <name evidence="2" type="ORF">QE210_05505</name>
</gene>
<protein>
    <recommendedName>
        <fullName evidence="1">Cyanophage baseplate Pam3 plug gp18 domain-containing protein</fullName>
    </recommendedName>
</protein>